<gene>
    <name evidence="1" type="ORF">HNP32_000793</name>
</gene>
<reference evidence="1 2" key="1">
    <citation type="submission" date="2020-08" db="EMBL/GenBank/DDBJ databases">
        <title>Functional genomics of gut bacteria from endangered species of beetles.</title>
        <authorList>
            <person name="Carlos-Shanley C."/>
        </authorList>
    </citation>
    <scope>NUCLEOTIDE SEQUENCE [LARGE SCALE GENOMIC DNA]</scope>
    <source>
        <strain evidence="1 2">S00123</strain>
    </source>
</reference>
<sequence>MTFSLYDASVPMIVRGLNVLAGLIDKAAASGLDEESLMQGRLAPDMLPFVSQVRIATDLAKGAVARLADVEPMVLADDETTLAQLRARIVRTIAYVESVGPAQFAGAETRAVQLKFPGMELNFEGAGYLTSFALPNFYFHVTTVYALLRHAGVALGKRDYMGQLALA</sequence>
<proteinExistence type="predicted"/>
<dbReference type="Proteomes" id="UP000539957">
    <property type="component" value="Unassembled WGS sequence"/>
</dbReference>
<keyword evidence="2" id="KW-1185">Reference proteome</keyword>
<dbReference type="PANTHER" id="PTHR36922">
    <property type="entry name" value="BLL2446 PROTEIN"/>
    <property type="match status" value="1"/>
</dbReference>
<dbReference type="SUPFAM" id="SSF109854">
    <property type="entry name" value="DinB/YfiT-like putative metalloenzymes"/>
    <property type="match status" value="1"/>
</dbReference>
<organism evidence="1 2">
    <name type="scientific">Brevundimonas bullata</name>
    <dbReference type="NCBI Taxonomy" id="13160"/>
    <lineage>
        <taxon>Bacteria</taxon>
        <taxon>Pseudomonadati</taxon>
        <taxon>Pseudomonadota</taxon>
        <taxon>Alphaproteobacteria</taxon>
        <taxon>Caulobacterales</taxon>
        <taxon>Caulobacteraceae</taxon>
        <taxon>Brevundimonas</taxon>
    </lineage>
</organism>
<comment type="caution">
    <text evidence="1">The sequence shown here is derived from an EMBL/GenBank/DDBJ whole genome shotgun (WGS) entry which is preliminary data.</text>
</comment>
<dbReference type="PANTHER" id="PTHR36922:SF1">
    <property type="entry name" value="DUF1993 DOMAIN-CONTAINING PROTEIN"/>
    <property type="match status" value="1"/>
</dbReference>
<dbReference type="RefSeq" id="WP_184267272.1">
    <property type="nucleotide sequence ID" value="NZ_JACHKY010000001.1"/>
</dbReference>
<accession>A0A7W7IMJ1</accession>
<evidence type="ECO:0008006" key="3">
    <source>
        <dbReference type="Google" id="ProtNLM"/>
    </source>
</evidence>
<name>A0A7W7IMJ1_9CAUL</name>
<dbReference type="Pfam" id="PF09351">
    <property type="entry name" value="DUF1993"/>
    <property type="match status" value="1"/>
</dbReference>
<dbReference type="EMBL" id="JACHKY010000001">
    <property type="protein sequence ID" value="MBB4797079.1"/>
    <property type="molecule type" value="Genomic_DNA"/>
</dbReference>
<dbReference type="InterPro" id="IPR018531">
    <property type="entry name" value="DUF1993"/>
</dbReference>
<dbReference type="AlphaFoldDB" id="A0A7W7IMJ1"/>
<dbReference type="InterPro" id="IPR034660">
    <property type="entry name" value="DinB/YfiT-like"/>
</dbReference>
<evidence type="ECO:0000313" key="1">
    <source>
        <dbReference type="EMBL" id="MBB4797079.1"/>
    </source>
</evidence>
<evidence type="ECO:0000313" key="2">
    <source>
        <dbReference type="Proteomes" id="UP000539957"/>
    </source>
</evidence>
<dbReference type="Gene3D" id="1.20.120.450">
    <property type="entry name" value="dinb family like domain"/>
    <property type="match status" value="1"/>
</dbReference>
<protein>
    <recommendedName>
        <fullName evidence="3">DUF1993 domain-containing protein</fullName>
    </recommendedName>
</protein>